<dbReference type="SMART" id="SM01118">
    <property type="entry name" value="CYTH"/>
    <property type="match status" value="1"/>
</dbReference>
<dbReference type="Proteomes" id="UP001174932">
    <property type="component" value="Unassembled WGS sequence"/>
</dbReference>
<protein>
    <submittedName>
        <fullName evidence="2">CYTH domain-containing protein</fullName>
    </submittedName>
</protein>
<dbReference type="PIRSF" id="PIRSF016487">
    <property type="entry name" value="CYTH_UCP016487"/>
    <property type="match status" value="1"/>
</dbReference>
<dbReference type="SUPFAM" id="SSF55154">
    <property type="entry name" value="CYTH-like phosphatases"/>
    <property type="match status" value="1"/>
</dbReference>
<evidence type="ECO:0000259" key="1">
    <source>
        <dbReference type="PROSITE" id="PS51707"/>
    </source>
</evidence>
<sequence>MAKEIERKFLITSDAWRFEAGSGIRMRQAVILTQDRHMMRVRLYGDGRARLTVKVGIDALRRHEFEYDIPPEDAAEMLSMALGSEIAKTRYEIHHGRHVWEIDCFEGALEGLVIAEVEMEEEDLSPDLPDWLGREVTDDPRFTNQALAEGSLGENWRDVLSV</sequence>
<evidence type="ECO:0000313" key="3">
    <source>
        <dbReference type="Proteomes" id="UP001174932"/>
    </source>
</evidence>
<reference evidence="2" key="2">
    <citation type="submission" date="2023-07" db="EMBL/GenBank/DDBJ databases">
        <authorList>
            <person name="Shen H."/>
        </authorList>
    </citation>
    <scope>NUCLEOTIDE SEQUENCE</scope>
    <source>
        <strain evidence="2">TNR-22</strain>
    </source>
</reference>
<keyword evidence="3" id="KW-1185">Reference proteome</keyword>
<name>A0ABT8YLQ8_9HYPH</name>
<dbReference type="PROSITE" id="PS51707">
    <property type="entry name" value="CYTH"/>
    <property type="match status" value="1"/>
</dbReference>
<gene>
    <name evidence="2" type="ORF">Q4481_09885</name>
</gene>
<dbReference type="Gene3D" id="2.40.320.10">
    <property type="entry name" value="Hypothetical Protein Pfu-838710-001"/>
    <property type="match status" value="1"/>
</dbReference>
<dbReference type="InterPro" id="IPR033469">
    <property type="entry name" value="CYTH-like_dom_sf"/>
</dbReference>
<dbReference type="PANTHER" id="PTHR40114">
    <property type="entry name" value="SLR0698 PROTEIN"/>
    <property type="match status" value="1"/>
</dbReference>
<comment type="caution">
    <text evidence="2">The sequence shown here is derived from an EMBL/GenBank/DDBJ whole genome shotgun (WGS) entry which is preliminary data.</text>
</comment>
<accession>A0ABT8YLQ8</accession>
<dbReference type="PANTHER" id="PTHR40114:SF1">
    <property type="entry name" value="SLR0698 PROTEIN"/>
    <property type="match status" value="1"/>
</dbReference>
<dbReference type="CDD" id="cd07891">
    <property type="entry name" value="CYTH-like_CthTTM-like_1"/>
    <property type="match status" value="1"/>
</dbReference>
<evidence type="ECO:0000313" key="2">
    <source>
        <dbReference type="EMBL" id="MDO6964268.1"/>
    </source>
</evidence>
<reference evidence="2" key="1">
    <citation type="journal article" date="2015" name="Int. J. Syst. Evol. Microbiol.">
        <title>Rhizobium alvei sp. nov., isolated from a freshwater river.</title>
        <authorList>
            <person name="Sheu S.Y."/>
            <person name="Huang H.W."/>
            <person name="Young C.C."/>
            <person name="Chen W.M."/>
        </authorList>
    </citation>
    <scope>NUCLEOTIDE SEQUENCE</scope>
    <source>
        <strain evidence="2">TNR-22</strain>
    </source>
</reference>
<dbReference type="InterPro" id="IPR012042">
    <property type="entry name" value="NeuTTM/CthTTM-like"/>
</dbReference>
<dbReference type="Pfam" id="PF01928">
    <property type="entry name" value="CYTH"/>
    <property type="match status" value="1"/>
</dbReference>
<dbReference type="EMBL" id="JAUOZU010000007">
    <property type="protein sequence ID" value="MDO6964268.1"/>
    <property type="molecule type" value="Genomic_DNA"/>
</dbReference>
<proteinExistence type="predicted"/>
<dbReference type="RefSeq" id="WP_304376194.1">
    <property type="nucleotide sequence ID" value="NZ_JAUOZU010000007.1"/>
</dbReference>
<organism evidence="2 3">
    <name type="scientific">Rhizobium alvei</name>
    <dbReference type="NCBI Taxonomy" id="1132659"/>
    <lineage>
        <taxon>Bacteria</taxon>
        <taxon>Pseudomonadati</taxon>
        <taxon>Pseudomonadota</taxon>
        <taxon>Alphaproteobacteria</taxon>
        <taxon>Hyphomicrobiales</taxon>
        <taxon>Rhizobiaceae</taxon>
        <taxon>Rhizobium/Agrobacterium group</taxon>
        <taxon>Rhizobium</taxon>
    </lineage>
</organism>
<feature type="domain" description="CYTH" evidence="1">
    <location>
        <begin position="2"/>
        <end position="149"/>
    </location>
</feature>
<dbReference type="InterPro" id="IPR023577">
    <property type="entry name" value="CYTH_domain"/>
</dbReference>